<dbReference type="PANTHER" id="PTHR11079:SF156">
    <property type="entry name" value="INACTIVE TRNA-SPECIFIC ADENOSINE DEAMINASE-LIKE PROTEIN 3-RELATED"/>
    <property type="match status" value="1"/>
</dbReference>
<feature type="compositionally biased region" description="Polar residues" evidence="3">
    <location>
        <begin position="202"/>
        <end position="221"/>
    </location>
</feature>
<accession>A0A9D5BUH8</accession>
<dbReference type="EMBL" id="JAGGNH010000056">
    <property type="protein sequence ID" value="KAJ0960851.1"/>
    <property type="molecule type" value="Genomic_DNA"/>
</dbReference>
<dbReference type="PROSITE" id="PS51747">
    <property type="entry name" value="CYT_DCMP_DEAMINASES_2"/>
    <property type="match status" value="1"/>
</dbReference>
<reference evidence="5 6" key="1">
    <citation type="journal article" date="2022" name="Hortic Res">
        <title>The genome of Dioscorea zingiberensis sheds light on the biosynthesis, origin and evolution of the medicinally important diosgenin saponins.</title>
        <authorList>
            <person name="Li Y."/>
            <person name="Tan C."/>
            <person name="Li Z."/>
            <person name="Guo J."/>
            <person name="Li S."/>
            <person name="Chen X."/>
            <person name="Wang C."/>
            <person name="Dai X."/>
            <person name="Yang H."/>
            <person name="Song W."/>
            <person name="Hou L."/>
            <person name="Xu J."/>
            <person name="Tong Z."/>
            <person name="Xu A."/>
            <person name="Yuan X."/>
            <person name="Wang W."/>
            <person name="Yang Q."/>
            <person name="Chen L."/>
            <person name="Sun Z."/>
            <person name="Wang K."/>
            <person name="Pan B."/>
            <person name="Chen J."/>
            <person name="Bao Y."/>
            <person name="Liu F."/>
            <person name="Qi X."/>
            <person name="Gang D.R."/>
            <person name="Wen J."/>
            <person name="Li J."/>
        </authorList>
    </citation>
    <scope>NUCLEOTIDE SEQUENCE [LARGE SCALE GENOMIC DNA]</scope>
    <source>
        <strain evidence="5">Dzin_1.0</strain>
    </source>
</reference>
<name>A0A9D5BUH8_9LILI</name>
<dbReference type="Gene3D" id="3.40.140.10">
    <property type="entry name" value="Cytidine Deaminase, domain 2"/>
    <property type="match status" value="1"/>
</dbReference>
<evidence type="ECO:0000256" key="2">
    <source>
        <dbReference type="ARBA" id="ARBA00038160"/>
    </source>
</evidence>
<dbReference type="InterPro" id="IPR016193">
    <property type="entry name" value="Cytidine_deaminase-like"/>
</dbReference>
<evidence type="ECO:0000313" key="5">
    <source>
        <dbReference type="EMBL" id="KAJ0960851.1"/>
    </source>
</evidence>
<gene>
    <name evidence="5" type="ORF">J5N97_001256</name>
</gene>
<dbReference type="Proteomes" id="UP001085076">
    <property type="component" value="Unassembled WGS sequence"/>
</dbReference>
<dbReference type="GO" id="GO:0008033">
    <property type="term" value="P:tRNA processing"/>
    <property type="evidence" value="ECO:0007669"/>
    <property type="project" value="UniProtKB-KW"/>
</dbReference>
<dbReference type="PANTHER" id="PTHR11079">
    <property type="entry name" value="CYTOSINE DEAMINASE FAMILY MEMBER"/>
    <property type="match status" value="1"/>
</dbReference>
<dbReference type="SUPFAM" id="SSF53927">
    <property type="entry name" value="Cytidine deaminase-like"/>
    <property type="match status" value="1"/>
</dbReference>
<dbReference type="GO" id="GO:0005737">
    <property type="term" value="C:cytoplasm"/>
    <property type="evidence" value="ECO:0007669"/>
    <property type="project" value="TreeGrafter"/>
</dbReference>
<sequence>MKMEWEIIHIPEKASSCIKQSSVEVIAATIEPKLANTLVRKLNQICPLENLRHVKRVRKRIIEGKVELAVILSLSSGCNKHMEGMPNDLLQLIDNYQLSPFIARVADCPALSKEEWEEQCKLWPTSYHATLNLDGAGGFSEEDSQSIINYMKVAIQLAKPSYLSGEAVNAAVIVDPMSRQVIACGTDQTCLWPSTINGSCSNIGHEPTNASSQSEGNQSPRNGLDPKLTPNECEQPYHLVSCRYPWGWTELSPYNPKPLVKCNAKFAWHPLRHAALVAIENAAARDRSLFPNPASSVKPDDIPSKRQKTNATENEKLEEEVQKNVSTSEGMRPYLCTGFDIFLVWEPCTMCAMALVHQRIRRIFYAFPNPNDGALGSVHRLQGEKSLNHHYSVFRILLPEKALVEAEVLGSPYCS</sequence>
<comment type="similarity">
    <text evidence="2">Belongs to the cytidine and deoxycytidylate deaminase family. ADAT3 subfamily.</text>
</comment>
<dbReference type="AlphaFoldDB" id="A0A9D5BUH8"/>
<dbReference type="GO" id="GO:0005634">
    <property type="term" value="C:nucleus"/>
    <property type="evidence" value="ECO:0007669"/>
    <property type="project" value="TreeGrafter"/>
</dbReference>
<evidence type="ECO:0000259" key="4">
    <source>
        <dbReference type="PROSITE" id="PS51747"/>
    </source>
</evidence>
<organism evidence="5 6">
    <name type="scientific">Dioscorea zingiberensis</name>
    <dbReference type="NCBI Taxonomy" id="325984"/>
    <lineage>
        <taxon>Eukaryota</taxon>
        <taxon>Viridiplantae</taxon>
        <taxon>Streptophyta</taxon>
        <taxon>Embryophyta</taxon>
        <taxon>Tracheophyta</taxon>
        <taxon>Spermatophyta</taxon>
        <taxon>Magnoliopsida</taxon>
        <taxon>Liliopsida</taxon>
        <taxon>Dioscoreales</taxon>
        <taxon>Dioscoreaceae</taxon>
        <taxon>Dioscorea</taxon>
    </lineage>
</organism>
<evidence type="ECO:0000313" key="6">
    <source>
        <dbReference type="Proteomes" id="UP001085076"/>
    </source>
</evidence>
<keyword evidence="1" id="KW-0819">tRNA processing</keyword>
<comment type="caution">
    <text evidence="5">The sequence shown here is derived from an EMBL/GenBank/DDBJ whole genome shotgun (WGS) entry which is preliminary data.</text>
</comment>
<feature type="domain" description="CMP/dCMP-type deaminase" evidence="4">
    <location>
        <begin position="266"/>
        <end position="378"/>
    </location>
</feature>
<feature type="compositionally biased region" description="Basic and acidic residues" evidence="3">
    <location>
        <begin position="313"/>
        <end position="322"/>
    </location>
</feature>
<dbReference type="OrthoDB" id="3180714at2759"/>
<evidence type="ECO:0000256" key="3">
    <source>
        <dbReference type="SAM" id="MobiDB-lite"/>
    </source>
</evidence>
<keyword evidence="6" id="KW-1185">Reference proteome</keyword>
<feature type="region of interest" description="Disordered" evidence="3">
    <location>
        <begin position="290"/>
        <end position="324"/>
    </location>
</feature>
<protein>
    <recommendedName>
        <fullName evidence="4">CMP/dCMP-type deaminase domain-containing protein</fullName>
    </recommendedName>
</protein>
<evidence type="ECO:0000256" key="1">
    <source>
        <dbReference type="ARBA" id="ARBA00022694"/>
    </source>
</evidence>
<dbReference type="InterPro" id="IPR002125">
    <property type="entry name" value="CMP_dCMP_dom"/>
</dbReference>
<dbReference type="GO" id="GO:0052717">
    <property type="term" value="F:tRNA-specific adenosine-34 deaminase activity"/>
    <property type="evidence" value="ECO:0007669"/>
    <property type="project" value="TreeGrafter"/>
</dbReference>
<proteinExistence type="inferred from homology"/>
<feature type="region of interest" description="Disordered" evidence="3">
    <location>
        <begin position="202"/>
        <end position="230"/>
    </location>
</feature>